<dbReference type="VEuPathDB" id="FungiDB:PDIP_58660"/>
<gene>
    <name evidence="2" type="ORF">PDIP_58660</name>
</gene>
<proteinExistence type="predicted"/>
<evidence type="ECO:0000313" key="3">
    <source>
        <dbReference type="Proteomes" id="UP000009886"/>
    </source>
</evidence>
<name>K9FNE0_PEND1</name>
<dbReference type="Pfam" id="PF12417">
    <property type="entry name" value="DUF3669"/>
    <property type="match status" value="1"/>
</dbReference>
<dbReference type="HOGENOM" id="CLU_3406510_0_0_1"/>
<dbReference type="Proteomes" id="UP000009886">
    <property type="component" value="Unassembled WGS sequence"/>
</dbReference>
<dbReference type="InterPro" id="IPR022137">
    <property type="entry name" value="Znf_prot_DUF3669"/>
</dbReference>
<dbReference type="KEGG" id="pdp:PDIP_58660"/>
<evidence type="ECO:0000313" key="2">
    <source>
        <dbReference type="EMBL" id="EKV10734.1"/>
    </source>
</evidence>
<accession>K9FNE0</accession>
<reference evidence="3" key="1">
    <citation type="journal article" date="2012" name="BMC Genomics">
        <title>Genome sequence of the necrotrophic fungus Penicillium digitatum, the main postharvest pathogen of citrus.</title>
        <authorList>
            <person name="Marcet-Houben M."/>
            <person name="Ballester A.-R."/>
            <person name="de la Fuente B."/>
            <person name="Harries E."/>
            <person name="Marcos J.F."/>
            <person name="Gonzalez-Candelas L."/>
            <person name="Gabaldon T."/>
        </authorList>
    </citation>
    <scope>NUCLEOTIDE SEQUENCE [LARGE SCALE GENOMIC DNA]</scope>
    <source>
        <strain evidence="3">Pd1 / CECT 20795</strain>
    </source>
</reference>
<dbReference type="AlphaFoldDB" id="K9FNE0"/>
<organism evidence="2 3">
    <name type="scientific">Penicillium digitatum (strain Pd1 / CECT 20795)</name>
    <name type="common">Green mold</name>
    <dbReference type="NCBI Taxonomy" id="1170230"/>
    <lineage>
        <taxon>Eukaryota</taxon>
        <taxon>Fungi</taxon>
        <taxon>Dikarya</taxon>
        <taxon>Ascomycota</taxon>
        <taxon>Pezizomycotina</taxon>
        <taxon>Eurotiomycetes</taxon>
        <taxon>Eurotiomycetidae</taxon>
        <taxon>Eurotiales</taxon>
        <taxon>Aspergillaceae</taxon>
        <taxon>Penicillium</taxon>
    </lineage>
</organism>
<feature type="domain" description="DUF3669" evidence="1">
    <location>
        <begin position="11"/>
        <end position="30"/>
    </location>
</feature>
<dbReference type="OrthoDB" id="2993351at2759"/>
<dbReference type="EMBL" id="AKCU01000403">
    <property type="protein sequence ID" value="EKV10734.1"/>
    <property type="molecule type" value="Genomic_DNA"/>
</dbReference>
<sequence length="30" mass="3533">MEYNALGDHSIWVLDFDLCRRMTMDSKGVE</sequence>
<comment type="caution">
    <text evidence="2">The sequence shown here is derived from an EMBL/GenBank/DDBJ whole genome shotgun (WGS) entry which is preliminary data.</text>
</comment>
<evidence type="ECO:0000259" key="1">
    <source>
        <dbReference type="Pfam" id="PF12417"/>
    </source>
</evidence>
<protein>
    <recommendedName>
        <fullName evidence="1">DUF3669 domain-containing protein</fullName>
    </recommendedName>
</protein>